<organism evidence="2 3">
    <name type="scientific">Microvirga splendida</name>
    <dbReference type="NCBI Taxonomy" id="2795727"/>
    <lineage>
        <taxon>Bacteria</taxon>
        <taxon>Pseudomonadati</taxon>
        <taxon>Pseudomonadota</taxon>
        <taxon>Alphaproteobacteria</taxon>
        <taxon>Hyphomicrobiales</taxon>
        <taxon>Methylobacteriaceae</taxon>
        <taxon>Microvirga</taxon>
    </lineage>
</organism>
<proteinExistence type="predicted"/>
<dbReference type="Proteomes" id="UP000620670">
    <property type="component" value="Unassembled WGS sequence"/>
</dbReference>
<accession>A0ABS0Y773</accession>
<sequence length="71" mass="7101">MPKAGSLTLRVEDMTCGHCAGTIKNAVESSLPGTQVDADPASKLVSIRGTADLAAVKAVVAEAGYTPSEAA</sequence>
<evidence type="ECO:0000259" key="1">
    <source>
        <dbReference type="PROSITE" id="PS50846"/>
    </source>
</evidence>
<dbReference type="Gene3D" id="3.30.70.100">
    <property type="match status" value="1"/>
</dbReference>
<name>A0ABS0Y773_9HYPH</name>
<evidence type="ECO:0000313" key="2">
    <source>
        <dbReference type="EMBL" id="MBJ6127760.1"/>
    </source>
</evidence>
<dbReference type="InterPro" id="IPR006121">
    <property type="entry name" value="HMA_dom"/>
</dbReference>
<protein>
    <submittedName>
        <fullName evidence="2">Heavy-metal-associated domain-containing protein</fullName>
    </submittedName>
</protein>
<dbReference type="SUPFAM" id="SSF55008">
    <property type="entry name" value="HMA, heavy metal-associated domain"/>
    <property type="match status" value="1"/>
</dbReference>
<dbReference type="EMBL" id="JAELXT010000030">
    <property type="protein sequence ID" value="MBJ6127760.1"/>
    <property type="molecule type" value="Genomic_DNA"/>
</dbReference>
<feature type="domain" description="HMA" evidence="1">
    <location>
        <begin position="5"/>
        <end position="68"/>
    </location>
</feature>
<dbReference type="CDD" id="cd00371">
    <property type="entry name" value="HMA"/>
    <property type="match status" value="1"/>
</dbReference>
<gene>
    <name evidence="2" type="ORF">JAO75_20365</name>
</gene>
<dbReference type="Pfam" id="PF00403">
    <property type="entry name" value="HMA"/>
    <property type="match status" value="1"/>
</dbReference>
<dbReference type="PROSITE" id="PS50846">
    <property type="entry name" value="HMA_2"/>
    <property type="match status" value="1"/>
</dbReference>
<evidence type="ECO:0000313" key="3">
    <source>
        <dbReference type="Proteomes" id="UP000620670"/>
    </source>
</evidence>
<dbReference type="InterPro" id="IPR036163">
    <property type="entry name" value="HMA_dom_sf"/>
</dbReference>
<reference evidence="3" key="1">
    <citation type="submission" date="2020-12" db="EMBL/GenBank/DDBJ databases">
        <title>Hymenobacter sp.</title>
        <authorList>
            <person name="Kim M.K."/>
        </authorList>
    </citation>
    <scope>NUCLEOTIDE SEQUENCE [LARGE SCALE GENOMIC DNA]</scope>
    <source>
        <strain evidence="3">BT325</strain>
    </source>
</reference>
<keyword evidence="3" id="KW-1185">Reference proteome</keyword>
<comment type="caution">
    <text evidence="2">The sequence shown here is derived from an EMBL/GenBank/DDBJ whole genome shotgun (WGS) entry which is preliminary data.</text>
</comment>